<evidence type="ECO:0000256" key="4">
    <source>
        <dbReference type="PROSITE-ProRule" id="PRU00473"/>
    </source>
</evidence>
<reference evidence="8 9" key="1">
    <citation type="submission" date="2017-11" db="EMBL/GenBank/DDBJ databases">
        <title>Draft genome sequence of magnetotactic bacterium Magnetospirillum kuznetsovii LBB-42.</title>
        <authorList>
            <person name="Grouzdev D.S."/>
            <person name="Rysina M.S."/>
            <person name="Baslerov R.V."/>
            <person name="Koziaeva V."/>
        </authorList>
    </citation>
    <scope>NUCLEOTIDE SEQUENCE [LARGE SCALE GENOMIC DNA]</scope>
    <source>
        <strain evidence="8 9">LBB-42</strain>
    </source>
</reference>
<evidence type="ECO:0000256" key="2">
    <source>
        <dbReference type="ARBA" id="ARBA00023136"/>
    </source>
</evidence>
<dbReference type="AlphaFoldDB" id="A0A364NZS2"/>
<dbReference type="OrthoDB" id="189250at2"/>
<comment type="caution">
    <text evidence="8">The sequence shown here is derived from an EMBL/GenBank/DDBJ whole genome shotgun (WGS) entry which is preliminary data.</text>
</comment>
<evidence type="ECO:0000259" key="7">
    <source>
        <dbReference type="PROSITE" id="PS51123"/>
    </source>
</evidence>
<dbReference type="GO" id="GO:0009279">
    <property type="term" value="C:cell outer membrane"/>
    <property type="evidence" value="ECO:0007669"/>
    <property type="project" value="UniProtKB-SubCell"/>
</dbReference>
<dbReference type="InterPro" id="IPR006690">
    <property type="entry name" value="OMPA-like_CS"/>
</dbReference>
<keyword evidence="6" id="KW-0732">Signal</keyword>
<evidence type="ECO:0000313" key="9">
    <source>
        <dbReference type="Proteomes" id="UP000251075"/>
    </source>
</evidence>
<comment type="subcellular location">
    <subcellularLocation>
        <location evidence="1">Cell outer membrane</location>
    </subcellularLocation>
</comment>
<organism evidence="8 9">
    <name type="scientific">Paramagnetospirillum kuznetsovii</name>
    <dbReference type="NCBI Taxonomy" id="2053833"/>
    <lineage>
        <taxon>Bacteria</taxon>
        <taxon>Pseudomonadati</taxon>
        <taxon>Pseudomonadota</taxon>
        <taxon>Alphaproteobacteria</taxon>
        <taxon>Rhodospirillales</taxon>
        <taxon>Magnetospirillaceae</taxon>
        <taxon>Paramagnetospirillum</taxon>
    </lineage>
</organism>
<dbReference type="PROSITE" id="PS51123">
    <property type="entry name" value="OMPA_2"/>
    <property type="match status" value="1"/>
</dbReference>
<evidence type="ECO:0000256" key="1">
    <source>
        <dbReference type="ARBA" id="ARBA00004442"/>
    </source>
</evidence>
<dbReference type="Gene3D" id="3.30.1330.60">
    <property type="entry name" value="OmpA-like domain"/>
    <property type="match status" value="1"/>
</dbReference>
<gene>
    <name evidence="8" type="ORF">CU669_07845</name>
</gene>
<dbReference type="InterPro" id="IPR006664">
    <property type="entry name" value="OMP_bac"/>
</dbReference>
<dbReference type="RefSeq" id="WP_112143397.1">
    <property type="nucleotide sequence ID" value="NZ_PGTO01000004.1"/>
</dbReference>
<dbReference type="PANTHER" id="PTHR30329:SF21">
    <property type="entry name" value="LIPOPROTEIN YIAD-RELATED"/>
    <property type="match status" value="1"/>
</dbReference>
<dbReference type="EMBL" id="PGTO01000004">
    <property type="protein sequence ID" value="RAU22589.1"/>
    <property type="molecule type" value="Genomic_DNA"/>
</dbReference>
<dbReference type="InterPro" id="IPR036737">
    <property type="entry name" value="OmpA-like_sf"/>
</dbReference>
<keyword evidence="9" id="KW-1185">Reference proteome</keyword>
<dbReference type="Proteomes" id="UP000251075">
    <property type="component" value="Unassembled WGS sequence"/>
</dbReference>
<dbReference type="InterPro" id="IPR050330">
    <property type="entry name" value="Bact_OuterMem_StrucFunc"/>
</dbReference>
<evidence type="ECO:0000256" key="6">
    <source>
        <dbReference type="SAM" id="SignalP"/>
    </source>
</evidence>
<feature type="compositionally biased region" description="Basic and acidic residues" evidence="5">
    <location>
        <begin position="266"/>
        <end position="283"/>
    </location>
</feature>
<dbReference type="PANTHER" id="PTHR30329">
    <property type="entry name" value="STATOR ELEMENT OF FLAGELLAR MOTOR COMPLEX"/>
    <property type="match status" value="1"/>
</dbReference>
<feature type="signal peptide" evidence="6">
    <location>
        <begin position="1"/>
        <end position="20"/>
    </location>
</feature>
<dbReference type="PROSITE" id="PS01068">
    <property type="entry name" value="OMPA_1"/>
    <property type="match status" value="1"/>
</dbReference>
<feature type="domain" description="OmpA-like" evidence="7">
    <location>
        <begin position="166"/>
        <end position="283"/>
    </location>
</feature>
<dbReference type="PROSITE" id="PS51257">
    <property type="entry name" value="PROKAR_LIPOPROTEIN"/>
    <property type="match status" value="1"/>
</dbReference>
<evidence type="ECO:0000313" key="8">
    <source>
        <dbReference type="EMBL" id="RAU22589.1"/>
    </source>
</evidence>
<proteinExistence type="predicted"/>
<dbReference type="CDD" id="cd07185">
    <property type="entry name" value="OmpA_C-like"/>
    <property type="match status" value="1"/>
</dbReference>
<dbReference type="SUPFAM" id="SSF103088">
    <property type="entry name" value="OmpA-like"/>
    <property type="match status" value="1"/>
</dbReference>
<keyword evidence="2 4" id="KW-0472">Membrane</keyword>
<feature type="chain" id="PRO_5016693549" evidence="6">
    <location>
        <begin position="21"/>
        <end position="283"/>
    </location>
</feature>
<dbReference type="InterPro" id="IPR006665">
    <property type="entry name" value="OmpA-like"/>
</dbReference>
<name>A0A364NZS2_9PROT</name>
<sequence>MKIVRVLTALVALAAVSACATPFEVVEVQDVLAAPSPTVGTPFTKALADEYKEATRHEALDEYEWRHAVVYARKSVRAASGEVVPPEDPAKWDVPVENLPELSAARATLMDDFDKGARERVPALAAKAQVSLDCWIEEEWERENDPGCKNVFLDTEPKLKPPAPVVEAPSLPQPLVVFFDYNKSDINAAAMQTLYEAAPALKAAKPTVIHIHGFTDTVGGKPYNKGLSEKRAKAVADQLRKLGVDGVTVDMVGFGKEKLAVPTKNNVKEQRNRRAEVTWEPKR</sequence>
<feature type="region of interest" description="Disordered" evidence="5">
    <location>
        <begin position="263"/>
        <end position="283"/>
    </location>
</feature>
<evidence type="ECO:0000256" key="3">
    <source>
        <dbReference type="ARBA" id="ARBA00023237"/>
    </source>
</evidence>
<protein>
    <submittedName>
        <fullName evidence="8">OmpA family protein</fullName>
    </submittedName>
</protein>
<evidence type="ECO:0000256" key="5">
    <source>
        <dbReference type="SAM" id="MobiDB-lite"/>
    </source>
</evidence>
<dbReference type="Pfam" id="PF00691">
    <property type="entry name" value="OmpA"/>
    <property type="match status" value="1"/>
</dbReference>
<keyword evidence="3" id="KW-0998">Cell outer membrane</keyword>
<accession>A0A364NZS2</accession>
<dbReference type="PRINTS" id="PR01021">
    <property type="entry name" value="OMPADOMAIN"/>
</dbReference>